<keyword evidence="3" id="KW-1185">Reference proteome</keyword>
<evidence type="ECO:0000313" key="2">
    <source>
        <dbReference type="EMBL" id="KAK9026260.1"/>
    </source>
</evidence>
<evidence type="ECO:0000313" key="3">
    <source>
        <dbReference type="Proteomes" id="UP001396334"/>
    </source>
</evidence>
<organism evidence="2 3">
    <name type="scientific">Hibiscus sabdariffa</name>
    <name type="common">roselle</name>
    <dbReference type="NCBI Taxonomy" id="183260"/>
    <lineage>
        <taxon>Eukaryota</taxon>
        <taxon>Viridiplantae</taxon>
        <taxon>Streptophyta</taxon>
        <taxon>Embryophyta</taxon>
        <taxon>Tracheophyta</taxon>
        <taxon>Spermatophyta</taxon>
        <taxon>Magnoliopsida</taxon>
        <taxon>eudicotyledons</taxon>
        <taxon>Gunneridae</taxon>
        <taxon>Pentapetalae</taxon>
        <taxon>rosids</taxon>
        <taxon>malvids</taxon>
        <taxon>Malvales</taxon>
        <taxon>Malvaceae</taxon>
        <taxon>Malvoideae</taxon>
        <taxon>Hibiscus</taxon>
    </lineage>
</organism>
<dbReference type="InterPro" id="IPR036397">
    <property type="entry name" value="RNaseH_sf"/>
</dbReference>
<gene>
    <name evidence="2" type="ORF">V6N11_039104</name>
</gene>
<dbReference type="SUPFAM" id="SSF53098">
    <property type="entry name" value="Ribonuclease H-like"/>
    <property type="match status" value="1"/>
</dbReference>
<evidence type="ECO:0000259" key="1">
    <source>
        <dbReference type="Pfam" id="PF13456"/>
    </source>
</evidence>
<comment type="caution">
    <text evidence="2">The sequence shown here is derived from an EMBL/GenBank/DDBJ whole genome shotgun (WGS) entry which is preliminary data.</text>
</comment>
<dbReference type="InterPro" id="IPR002156">
    <property type="entry name" value="RNaseH_domain"/>
</dbReference>
<dbReference type="InterPro" id="IPR044730">
    <property type="entry name" value="RNase_H-like_dom_plant"/>
</dbReference>
<proteinExistence type="predicted"/>
<sequence length="189" mass="20530">MLNTDASVIQPNRLGFAEGAFRDSSCNWKLGYNQTIDITSPLHSKLCSILVGLHVALNFGFEKLIIQTDSTQVVTLHSSPQMTINALPLAHAIMAMPDRFLATKVIWIPHECNTIADSTIVVGNVLIPAVGLVNGNEEEFPPLYSPVKKPRVASLGVATLLQEMKARKVEKVKAKVPEAVGQGRVSFSQ</sequence>
<dbReference type="InterPro" id="IPR053151">
    <property type="entry name" value="RNase_H-like"/>
</dbReference>
<reference evidence="2 3" key="1">
    <citation type="journal article" date="2024" name="G3 (Bethesda)">
        <title>Genome assembly of Hibiscus sabdariffa L. provides insights into metabolisms of medicinal natural products.</title>
        <authorList>
            <person name="Kim T."/>
        </authorList>
    </citation>
    <scope>NUCLEOTIDE SEQUENCE [LARGE SCALE GENOMIC DNA]</scope>
    <source>
        <strain evidence="2">TK-2024</strain>
        <tissue evidence="2">Old leaves</tissue>
    </source>
</reference>
<dbReference type="CDD" id="cd06222">
    <property type="entry name" value="RNase_H_like"/>
    <property type="match status" value="1"/>
</dbReference>
<dbReference type="PANTHER" id="PTHR47723">
    <property type="entry name" value="OS05G0353850 PROTEIN"/>
    <property type="match status" value="1"/>
</dbReference>
<dbReference type="Proteomes" id="UP001396334">
    <property type="component" value="Unassembled WGS sequence"/>
</dbReference>
<dbReference type="Pfam" id="PF13456">
    <property type="entry name" value="RVT_3"/>
    <property type="match status" value="1"/>
</dbReference>
<dbReference type="InterPro" id="IPR012337">
    <property type="entry name" value="RNaseH-like_sf"/>
</dbReference>
<dbReference type="PANTHER" id="PTHR47723:SF19">
    <property type="entry name" value="POLYNUCLEOTIDYL TRANSFERASE, RIBONUCLEASE H-LIKE SUPERFAMILY PROTEIN"/>
    <property type="match status" value="1"/>
</dbReference>
<feature type="domain" description="RNase H type-1" evidence="1">
    <location>
        <begin position="3"/>
        <end position="118"/>
    </location>
</feature>
<protein>
    <recommendedName>
        <fullName evidence="1">RNase H type-1 domain-containing protein</fullName>
    </recommendedName>
</protein>
<dbReference type="Gene3D" id="3.30.420.10">
    <property type="entry name" value="Ribonuclease H-like superfamily/Ribonuclease H"/>
    <property type="match status" value="1"/>
</dbReference>
<dbReference type="EMBL" id="JBBPBN010000013">
    <property type="protein sequence ID" value="KAK9026260.1"/>
    <property type="molecule type" value="Genomic_DNA"/>
</dbReference>
<name>A0ABR2SLX3_9ROSI</name>
<accession>A0ABR2SLX3</accession>